<gene>
    <name evidence="3" type="ORF">ACFOSS_04505</name>
</gene>
<keyword evidence="4" id="KW-1185">Reference proteome</keyword>
<reference evidence="4" key="1">
    <citation type="journal article" date="2019" name="Int. J. Syst. Evol. Microbiol.">
        <title>The Global Catalogue of Microorganisms (GCM) 10K type strain sequencing project: providing services to taxonomists for standard genome sequencing and annotation.</title>
        <authorList>
            <consortium name="The Broad Institute Genomics Platform"/>
            <consortium name="The Broad Institute Genome Sequencing Center for Infectious Disease"/>
            <person name="Wu L."/>
            <person name="Ma J."/>
        </authorList>
    </citation>
    <scope>NUCLEOTIDE SEQUENCE [LARGE SCALE GENOMIC DNA]</scope>
    <source>
        <strain evidence="4">CCUG 54939</strain>
    </source>
</reference>
<evidence type="ECO:0000256" key="1">
    <source>
        <dbReference type="SAM" id="SignalP"/>
    </source>
</evidence>
<sequence length="156" mass="16425">MKRSKWLVALVLGAASLTSNMANATVVSSSYLETTLTSSSVLVKFLSESSWLNFIVLMGGGGDYTTTDSGNVDLNNTKFAWSQATIGYGNGALSDGSYGWLKFTPVAGQQMAFSWTGGDISVTPVPEPEVLALLGIGAAGLLLARRRQKNQPTLAI</sequence>
<name>A0ABV8CKR0_9GAMM</name>
<accession>A0ABV8CKR0</accession>
<dbReference type="EMBL" id="JBHSAF010000002">
    <property type="protein sequence ID" value="MFC3912734.1"/>
    <property type="molecule type" value="Genomic_DNA"/>
</dbReference>
<dbReference type="NCBIfam" id="TIGR02595">
    <property type="entry name" value="PEP_CTERM"/>
    <property type="match status" value="1"/>
</dbReference>
<proteinExistence type="predicted"/>
<evidence type="ECO:0000313" key="3">
    <source>
        <dbReference type="EMBL" id="MFC3912734.1"/>
    </source>
</evidence>
<dbReference type="Pfam" id="PF07589">
    <property type="entry name" value="PEP-CTERM"/>
    <property type="match status" value="1"/>
</dbReference>
<dbReference type="RefSeq" id="WP_377150878.1">
    <property type="nucleotide sequence ID" value="NZ_JBHSAF010000002.1"/>
</dbReference>
<evidence type="ECO:0000313" key="4">
    <source>
        <dbReference type="Proteomes" id="UP001595692"/>
    </source>
</evidence>
<feature type="signal peptide" evidence="1">
    <location>
        <begin position="1"/>
        <end position="24"/>
    </location>
</feature>
<dbReference type="Proteomes" id="UP001595692">
    <property type="component" value="Unassembled WGS sequence"/>
</dbReference>
<feature type="chain" id="PRO_5045297936" evidence="1">
    <location>
        <begin position="25"/>
        <end position="156"/>
    </location>
</feature>
<keyword evidence="1" id="KW-0732">Signal</keyword>
<organism evidence="3 4">
    <name type="scientific">Pseudaeromonas sharmana</name>
    <dbReference type="NCBI Taxonomy" id="328412"/>
    <lineage>
        <taxon>Bacteria</taxon>
        <taxon>Pseudomonadati</taxon>
        <taxon>Pseudomonadota</taxon>
        <taxon>Gammaproteobacteria</taxon>
        <taxon>Aeromonadales</taxon>
        <taxon>Aeromonadaceae</taxon>
        <taxon>Pseudaeromonas</taxon>
    </lineage>
</organism>
<evidence type="ECO:0000259" key="2">
    <source>
        <dbReference type="Pfam" id="PF07589"/>
    </source>
</evidence>
<dbReference type="InterPro" id="IPR013424">
    <property type="entry name" value="Ice-binding_C"/>
</dbReference>
<comment type="caution">
    <text evidence="3">The sequence shown here is derived from an EMBL/GenBank/DDBJ whole genome shotgun (WGS) entry which is preliminary data.</text>
</comment>
<protein>
    <submittedName>
        <fullName evidence="3">PEP-CTERM sorting domain-containing protein</fullName>
    </submittedName>
</protein>
<feature type="domain" description="Ice-binding protein C-terminal" evidence="2">
    <location>
        <begin position="124"/>
        <end position="147"/>
    </location>
</feature>